<feature type="region of interest" description="Disordered" evidence="1">
    <location>
        <begin position="1"/>
        <end position="95"/>
    </location>
</feature>
<accession>A0A9N8H7L2</accession>
<organism evidence="2 3">
    <name type="scientific">Seminavis robusta</name>
    <dbReference type="NCBI Taxonomy" id="568900"/>
    <lineage>
        <taxon>Eukaryota</taxon>
        <taxon>Sar</taxon>
        <taxon>Stramenopiles</taxon>
        <taxon>Ochrophyta</taxon>
        <taxon>Bacillariophyta</taxon>
        <taxon>Bacillariophyceae</taxon>
        <taxon>Bacillariophycidae</taxon>
        <taxon>Naviculales</taxon>
        <taxon>Naviculaceae</taxon>
        <taxon>Seminavis</taxon>
    </lineage>
</organism>
<reference evidence="2" key="1">
    <citation type="submission" date="2020-06" db="EMBL/GenBank/DDBJ databases">
        <authorList>
            <consortium name="Plant Systems Biology data submission"/>
        </authorList>
    </citation>
    <scope>NUCLEOTIDE SEQUENCE</scope>
    <source>
        <strain evidence="2">D6</strain>
    </source>
</reference>
<feature type="compositionally biased region" description="Basic and acidic residues" evidence="1">
    <location>
        <begin position="457"/>
        <end position="468"/>
    </location>
</feature>
<comment type="caution">
    <text evidence="2">The sequence shown here is derived from an EMBL/GenBank/DDBJ whole genome shotgun (WGS) entry which is preliminary data.</text>
</comment>
<dbReference type="AlphaFoldDB" id="A0A9N8H7L2"/>
<feature type="region of interest" description="Disordered" evidence="1">
    <location>
        <begin position="747"/>
        <end position="770"/>
    </location>
</feature>
<feature type="compositionally biased region" description="Polar residues" evidence="1">
    <location>
        <begin position="488"/>
        <end position="503"/>
    </location>
</feature>
<feature type="region of interest" description="Disordered" evidence="1">
    <location>
        <begin position="389"/>
        <end position="599"/>
    </location>
</feature>
<dbReference type="Proteomes" id="UP001153069">
    <property type="component" value="Unassembled WGS sequence"/>
</dbReference>
<feature type="compositionally biased region" description="Low complexity" evidence="1">
    <location>
        <begin position="49"/>
        <end position="80"/>
    </location>
</feature>
<name>A0A9N8H7L2_9STRA</name>
<feature type="compositionally biased region" description="Basic residues" evidence="1">
    <location>
        <begin position="533"/>
        <end position="546"/>
    </location>
</feature>
<feature type="compositionally biased region" description="Low complexity" evidence="1">
    <location>
        <begin position="307"/>
        <end position="319"/>
    </location>
</feature>
<evidence type="ECO:0000313" key="2">
    <source>
        <dbReference type="EMBL" id="CAB9504041.1"/>
    </source>
</evidence>
<feature type="compositionally biased region" description="Acidic residues" evidence="1">
    <location>
        <begin position="432"/>
        <end position="449"/>
    </location>
</feature>
<evidence type="ECO:0000313" key="3">
    <source>
        <dbReference type="Proteomes" id="UP001153069"/>
    </source>
</evidence>
<dbReference type="EMBL" id="CAICTM010000183">
    <property type="protein sequence ID" value="CAB9504041.1"/>
    <property type="molecule type" value="Genomic_DNA"/>
</dbReference>
<feature type="region of interest" description="Disordered" evidence="1">
    <location>
        <begin position="285"/>
        <end position="337"/>
    </location>
</feature>
<protein>
    <submittedName>
        <fullName evidence="2">Uncharacterized protein</fullName>
    </submittedName>
</protein>
<gene>
    <name evidence="2" type="ORF">SEMRO_184_G079880.1</name>
</gene>
<evidence type="ECO:0000256" key="1">
    <source>
        <dbReference type="SAM" id="MobiDB-lite"/>
    </source>
</evidence>
<proteinExistence type="predicted"/>
<sequence>MTSFNDEAALVDSFFLPGGILDPDQEEDQEEAAAAAETRKPPYPPGIGPPTTTTPYQWTDAPPLAQTQTQTQPTLTYLAPETEEMREEEPNSFWSTNNAASNNMPFDPSPQPFATTNTPQPWMLPATVEETFQTITANNQEEDPNNNLLHNPGLFPYGNTLQQSNSQNSDLVAQLPRCAPDHDPLQHLKALQFTTTPLPGPLGITTIDVTTTSGPQKPLPSAQEVEDVRKMVSVLSSSLRNIVGTSDHALPEHLLRPDSPPKIIRRPSSLTHHRINLPLELPDEQQQPAAPNHEVHHDDDDNDFLIDHQSTTSSLSSGSAKRDDSHRSHSSVPLSVHYQPSETSFLVQQQPTKTFLPETDGPLLFPPSQPTLPLTEKQQRPLLSTFAAVAPPPGYQHLPPPQRYRFEDEEPKPAPIPSPLPHSKALVPSHEEGEDMPEEDEEEVPEEENIWQQVVPKEPREPPKEQRIAPKSMEPPPVEAKKLLEAAASTSRNRDSNTAGQQKTSTTTTTPTIVADSTVEPTQVVATTSTTSTKKKRSGRKHKSSKRGTAGTGTRNNNREPQLHQNDVLKTGKTPVVVEEAPPPRESPTRTTVPSTGTAITRPVTTTTKTSKTKPITHTTIAGATASTTRTTARTTTSMNTMTSVLVCIDNSMDFARRCTQFQMSLLSRMIQEAVKEAVERQSIAGCYAAIYFTPVICDLIMDQCVWLPHFFPGITLGIVLTLICRAMLKDQYLIEMASFSPAQFAVPPPQQQGEKVGRGASTKKKTQKATPKVQLHDISAVTLSQKEYRLQELRSMEAKICIRLLRSLRWVLPTVVLAAAMVDRTFEEDIVPALRLVAAFGLSMLQTINLFSPLAWTSASMQVLVALTMQNSHPYMERWFGVEVLVGSLGLSTLRFLRLSAGARQKYL</sequence>
<keyword evidence="3" id="KW-1185">Reference proteome</keyword>
<feature type="compositionally biased region" description="Pro residues" evidence="1">
    <location>
        <begin position="390"/>
        <end position="402"/>
    </location>
</feature>